<evidence type="ECO:0000313" key="1">
    <source>
        <dbReference type="EMBL" id="SHF04330.1"/>
    </source>
</evidence>
<protein>
    <submittedName>
        <fullName evidence="1">Uncharacterized protein</fullName>
    </submittedName>
</protein>
<proteinExistence type="predicted"/>
<reference evidence="2" key="1">
    <citation type="submission" date="2016-11" db="EMBL/GenBank/DDBJ databases">
        <authorList>
            <person name="Varghese N."/>
            <person name="Submissions S."/>
        </authorList>
    </citation>
    <scope>NUCLEOTIDE SEQUENCE [LARGE SCALE GENOMIC DNA]</scope>
    <source>
        <strain evidence="2">DSM 19514</strain>
    </source>
</reference>
<accession>A0A1M4YF09</accession>
<dbReference type="Proteomes" id="UP000184295">
    <property type="component" value="Unassembled WGS sequence"/>
</dbReference>
<keyword evidence="2" id="KW-1185">Reference proteome</keyword>
<organism evidence="1 2">
    <name type="scientific">Ferrithrix thermotolerans DSM 19514</name>
    <dbReference type="NCBI Taxonomy" id="1121881"/>
    <lineage>
        <taxon>Bacteria</taxon>
        <taxon>Bacillati</taxon>
        <taxon>Actinomycetota</taxon>
        <taxon>Acidimicrobiia</taxon>
        <taxon>Acidimicrobiales</taxon>
        <taxon>Acidimicrobiaceae</taxon>
        <taxon>Ferrithrix</taxon>
    </lineage>
</organism>
<name>A0A1M4YF09_9ACTN</name>
<sequence>MKTIITSSLGYTSATYVGSPGEVSPQIVGIKPMDASGCTGAPPGLSGEFGFCISVSGSGTYVNWIRTSAYAYNDGCSVAQLLRNGNVIMQMPQVCYGNPTQYCVGSGVSCGTAGTMLSAQFDFYSSSWFHDGDVVCARYEGTSGTFPFSGKQFSPEVCETIE</sequence>
<evidence type="ECO:0000313" key="2">
    <source>
        <dbReference type="Proteomes" id="UP000184295"/>
    </source>
</evidence>
<dbReference type="EMBL" id="FQUL01000066">
    <property type="protein sequence ID" value="SHF04330.1"/>
    <property type="molecule type" value="Genomic_DNA"/>
</dbReference>
<dbReference type="STRING" id="1121881.SAMN02745225_02325"/>
<dbReference type="AlphaFoldDB" id="A0A1M4YF09"/>
<gene>
    <name evidence="1" type="ORF">SAMN02745225_02325</name>
</gene>